<dbReference type="Proteomes" id="UP000677436">
    <property type="component" value="Chromosome"/>
</dbReference>
<evidence type="ECO:0000313" key="2">
    <source>
        <dbReference type="Proteomes" id="UP000677436"/>
    </source>
</evidence>
<proteinExistence type="predicted"/>
<dbReference type="EMBL" id="AP024601">
    <property type="protein sequence ID" value="BCU82599.1"/>
    <property type="molecule type" value="Genomic_DNA"/>
</dbReference>
<name>A0A8D5UI28_9BACL</name>
<dbReference type="RefSeq" id="WP_212772918.1">
    <property type="nucleotide sequence ID" value="NZ_AP024601.1"/>
</dbReference>
<evidence type="ECO:0000313" key="1">
    <source>
        <dbReference type="EMBL" id="BCU82599.1"/>
    </source>
</evidence>
<protein>
    <submittedName>
        <fullName evidence="1">Uncharacterized protein</fullName>
    </submittedName>
</protein>
<reference evidence="1" key="2">
    <citation type="journal article" date="2021" name="Microbiol. Resour. Announc.">
        <title>Complete Genome Sequence of Polycladomyces abyssicola JIR-001T, Isolated from Hemipelagic Sediment in Deep Seawater.</title>
        <authorList>
            <person name="Tsubouchi T."/>
            <person name="Kaneko Y."/>
        </authorList>
    </citation>
    <scope>NUCLEOTIDE SEQUENCE</scope>
    <source>
        <strain evidence="1">JIR-001</strain>
    </source>
</reference>
<accession>A0A8D5UI28</accession>
<organism evidence="1 2">
    <name type="scientific">Polycladomyces abyssicola</name>
    <dbReference type="NCBI Taxonomy" id="1125966"/>
    <lineage>
        <taxon>Bacteria</taxon>
        <taxon>Bacillati</taxon>
        <taxon>Bacillota</taxon>
        <taxon>Bacilli</taxon>
        <taxon>Bacillales</taxon>
        <taxon>Thermoactinomycetaceae</taxon>
        <taxon>Polycladomyces</taxon>
    </lineage>
</organism>
<gene>
    <name evidence="1" type="ORF">JIR001_23820</name>
</gene>
<reference evidence="1" key="1">
    <citation type="journal article" date="2013" name="Int. J. Syst. Evol. Microbiol.">
        <title>Polycladomyces abyssicola gen. nov., sp. nov., a thermophilic filamentous bacterium isolated from hemipelagic sediment.</title>
        <authorList>
            <person name="Tsubouchi T."/>
            <person name="Shimane Y."/>
            <person name="Mori K."/>
            <person name="Usui K."/>
            <person name="Hiraki T."/>
            <person name="Tame A."/>
            <person name="Uematsu K."/>
            <person name="Maruyama T."/>
            <person name="Hatada Y."/>
        </authorList>
    </citation>
    <scope>NUCLEOTIDE SEQUENCE</scope>
    <source>
        <strain evidence="1">JIR-001</strain>
    </source>
</reference>
<keyword evidence="2" id="KW-1185">Reference proteome</keyword>
<dbReference type="KEGG" id="pabs:JIR001_23820"/>
<dbReference type="AlphaFoldDB" id="A0A8D5UI28"/>
<sequence length="181" mass="20502">MKVFPHGYVVNFQETAREMYPKDLDAKLKKAISQCKNLMVGTISIPQQALHVFGTAESFEILEEQDLLRIRFRRQDGKTEEREHSLSALTISHEARFDIHDPAKGTVPCIVLYVTFAVGEDTDEEITYFFTDPEAVTHPLDCVAEFWLQVHEVGRDVNFDEVGCAANQWKPDRTPPCAGGC</sequence>